<feature type="compositionally biased region" description="Basic and acidic residues" evidence="1">
    <location>
        <begin position="705"/>
        <end position="725"/>
    </location>
</feature>
<dbReference type="InterPro" id="IPR011029">
    <property type="entry name" value="DEATH-like_dom_sf"/>
</dbReference>
<feature type="compositionally biased region" description="Polar residues" evidence="1">
    <location>
        <begin position="658"/>
        <end position="669"/>
    </location>
</feature>
<feature type="compositionally biased region" description="Basic residues" evidence="1">
    <location>
        <begin position="585"/>
        <end position="608"/>
    </location>
</feature>
<feature type="compositionally biased region" description="Basic and acidic residues" evidence="1">
    <location>
        <begin position="631"/>
        <end position="641"/>
    </location>
</feature>
<dbReference type="Pfam" id="PF00531">
    <property type="entry name" value="Death"/>
    <property type="match status" value="1"/>
</dbReference>
<feature type="compositionally biased region" description="Basic and acidic residues" evidence="1">
    <location>
        <begin position="541"/>
        <end position="551"/>
    </location>
</feature>
<proteinExistence type="predicted"/>
<dbReference type="AlphaFoldDB" id="A0A2B4R8D4"/>
<feature type="compositionally biased region" description="Low complexity" evidence="1">
    <location>
        <begin position="730"/>
        <end position="740"/>
    </location>
</feature>
<dbReference type="Proteomes" id="UP000225706">
    <property type="component" value="Unassembled WGS sequence"/>
</dbReference>
<organism evidence="3 4">
    <name type="scientific">Stylophora pistillata</name>
    <name type="common">Smooth cauliflower coral</name>
    <dbReference type="NCBI Taxonomy" id="50429"/>
    <lineage>
        <taxon>Eukaryota</taxon>
        <taxon>Metazoa</taxon>
        <taxon>Cnidaria</taxon>
        <taxon>Anthozoa</taxon>
        <taxon>Hexacorallia</taxon>
        <taxon>Scleractinia</taxon>
        <taxon>Astrocoeniina</taxon>
        <taxon>Pocilloporidae</taxon>
        <taxon>Stylophora</taxon>
    </lineage>
</organism>
<dbReference type="EMBL" id="LSMT01001247">
    <property type="protein sequence ID" value="PFX12638.1"/>
    <property type="molecule type" value="Genomic_DNA"/>
</dbReference>
<feature type="compositionally biased region" description="Acidic residues" evidence="1">
    <location>
        <begin position="612"/>
        <end position="626"/>
    </location>
</feature>
<sequence length="837" mass="94820">MFPVTILRADYHGTPTWRMKSVTMTIKKFGHCMTMSEDDAARFRKPKTVYKECKLAERAIPLYTKYEQQTESRDSASQTRRGAKDFDLYDDTVYPSDSGLRIPMKGSQILCFAILAMNSKSLKKKSVTNTLNLSEHEGTIGLNKISDFLLFWIFPFLLNFSQRKVEEMFKFHEANKRNPHDIIKTVQKSALDILKEATQNLNSEIQDGLKKRLKKLYGRNWKKDDRLISAEEFLSEFIDDVEVHEDYFKCMRDASLRQGVDYAIIFPDESVFKLLSQALEPDMMRVLKHVKSQGRGMITPSHSVVKCSGGNVVVCFSYLQGTDDSSISGLFRAIGAHYCNHFMVIFLPGATRSKDDSFCKQGNLYTVQGAEEFSFKKGKLQTPQHQISFCQGKAQFTAHGFPSCYDWWSRNVMKDPDFSSAASEYRIVPTFDPSKHLKVAFTSASNQDKLRNICIEKREEIGRSIEKRMTKRGIHAVSLDGTLLSKIYRCGRKDNMGILLGVNNTLGPEDPPPMLKQAVDKIIFYLALAFIKADLREVFPSEPDEKDREGIGGELLSSASASSSSSSSSSSEESEEESVEETSGKKRRKRHSHRIKSKQRLRKSRKVIHNFEDDDGNNEEEDEESDSGFGHYEEMRQESQGKRHSAPKQVADPANDPDQCTSNVDSSYKSGKGQKVTDVEEGRQNEDGPEAKKRQGAIPKQGHSPCEKGEESIKLIPSVDKEVTKIKNISSAHSSSTHPSVNFKDGVPPDDVLEKLGKKIGSDWRPLGCRLGFEDEELDELEEVHKHLSQKSYQMLKKGKRKKCDEATSLYIILYEALSHEFVGRRDLAGEYCTEKK</sequence>
<evidence type="ECO:0000259" key="2">
    <source>
        <dbReference type="PROSITE" id="PS50017"/>
    </source>
</evidence>
<feature type="compositionally biased region" description="Low complexity" evidence="1">
    <location>
        <begin position="557"/>
        <end position="571"/>
    </location>
</feature>
<gene>
    <name evidence="3" type="ORF">AWC38_SpisGene23365</name>
</gene>
<comment type="caution">
    <text evidence="3">The sequence shown here is derived from an EMBL/GenBank/DDBJ whole genome shotgun (WGS) entry which is preliminary data.</text>
</comment>
<dbReference type="Gene3D" id="1.10.533.10">
    <property type="entry name" value="Death Domain, Fas"/>
    <property type="match status" value="1"/>
</dbReference>
<keyword evidence="4" id="KW-1185">Reference proteome</keyword>
<dbReference type="GO" id="GO:0007165">
    <property type="term" value="P:signal transduction"/>
    <property type="evidence" value="ECO:0007669"/>
    <property type="project" value="InterPro"/>
</dbReference>
<reference evidence="4" key="1">
    <citation type="journal article" date="2017" name="bioRxiv">
        <title>Comparative analysis of the genomes of Stylophora pistillata and Acropora digitifera provides evidence for extensive differences between species of corals.</title>
        <authorList>
            <person name="Voolstra C.R."/>
            <person name="Li Y."/>
            <person name="Liew Y.J."/>
            <person name="Baumgarten S."/>
            <person name="Zoccola D."/>
            <person name="Flot J.-F."/>
            <person name="Tambutte S."/>
            <person name="Allemand D."/>
            <person name="Aranda M."/>
        </authorList>
    </citation>
    <scope>NUCLEOTIDE SEQUENCE [LARGE SCALE GENOMIC DNA]</scope>
</reference>
<evidence type="ECO:0000313" key="4">
    <source>
        <dbReference type="Proteomes" id="UP000225706"/>
    </source>
</evidence>
<accession>A0A2B4R8D4</accession>
<dbReference type="InterPro" id="IPR000488">
    <property type="entry name" value="Death_dom"/>
</dbReference>
<evidence type="ECO:0000256" key="1">
    <source>
        <dbReference type="SAM" id="MobiDB-lite"/>
    </source>
</evidence>
<feature type="region of interest" description="Disordered" evidence="1">
    <location>
        <begin position="541"/>
        <end position="748"/>
    </location>
</feature>
<dbReference type="PROSITE" id="PS50017">
    <property type="entry name" value="DEATH_DOMAIN"/>
    <property type="match status" value="1"/>
</dbReference>
<dbReference type="OrthoDB" id="10516255at2759"/>
<dbReference type="CDD" id="cd01670">
    <property type="entry name" value="Death"/>
    <property type="match status" value="1"/>
</dbReference>
<evidence type="ECO:0000313" key="3">
    <source>
        <dbReference type="EMBL" id="PFX12638.1"/>
    </source>
</evidence>
<feature type="domain" description="Death" evidence="2">
    <location>
        <begin position="749"/>
        <end position="808"/>
    </location>
</feature>
<protein>
    <recommendedName>
        <fullName evidence="2">Death domain-containing protein</fullName>
    </recommendedName>
</protein>
<name>A0A2B4R8D4_STYPI</name>
<dbReference type="SUPFAM" id="SSF47986">
    <property type="entry name" value="DEATH domain"/>
    <property type="match status" value="1"/>
</dbReference>
<feature type="compositionally biased region" description="Basic and acidic residues" evidence="1">
    <location>
        <begin position="675"/>
        <end position="693"/>
    </location>
</feature>